<reference evidence="2 3" key="1">
    <citation type="submission" date="2020-11" db="EMBL/GenBank/DDBJ databases">
        <title>Pseudonocardia abyssalis sp. nov. and Pseudonocardia oceani sp. nov., description and phylogenomic analysis of two novel actinomycetes isolated from the deep Southern Ocean.</title>
        <authorList>
            <person name="Parra J."/>
        </authorList>
    </citation>
    <scope>NUCLEOTIDE SEQUENCE [LARGE SCALE GENOMIC DNA]</scope>
    <source>
        <strain evidence="3">KRD185</strain>
    </source>
</reference>
<evidence type="ECO:0000313" key="2">
    <source>
        <dbReference type="EMBL" id="MBW0129569.1"/>
    </source>
</evidence>
<dbReference type="PANTHER" id="PTHR47691">
    <property type="entry name" value="REGULATOR-RELATED"/>
    <property type="match status" value="1"/>
</dbReference>
<comment type="caution">
    <text evidence="2">The sequence shown here is derived from an EMBL/GenBank/DDBJ whole genome shotgun (WGS) entry which is preliminary data.</text>
</comment>
<feature type="compositionally biased region" description="Basic and acidic residues" evidence="1">
    <location>
        <begin position="870"/>
        <end position="908"/>
    </location>
</feature>
<dbReference type="RefSeq" id="WP_218592002.1">
    <property type="nucleotide sequence ID" value="NZ_JADQDE010000169.1"/>
</dbReference>
<evidence type="ECO:0000256" key="1">
    <source>
        <dbReference type="SAM" id="MobiDB-lite"/>
    </source>
</evidence>
<protein>
    <recommendedName>
        <fullName evidence="4">ATPase</fullName>
    </recommendedName>
</protein>
<evidence type="ECO:0000313" key="3">
    <source>
        <dbReference type="Proteomes" id="UP000694300"/>
    </source>
</evidence>
<feature type="region of interest" description="Disordered" evidence="1">
    <location>
        <begin position="794"/>
        <end position="815"/>
    </location>
</feature>
<dbReference type="PANTHER" id="PTHR47691:SF3">
    <property type="entry name" value="HTH-TYPE TRANSCRIPTIONAL REGULATOR RV0890C-RELATED"/>
    <property type="match status" value="1"/>
</dbReference>
<name>A0ABS6UCH3_9PSEU</name>
<feature type="region of interest" description="Disordered" evidence="1">
    <location>
        <begin position="858"/>
        <end position="908"/>
    </location>
</feature>
<sequence length="908" mass="97036">MLVGRDSEIAALGEFLAHHRLVTVTGVGGVGKTALARAVAAGAPPSVTCELAEVGRPDEVADAVAATLGFPSLAAALLGTGRDRRLLVLDNCEHVRDAAADTVERLLDGCAELTVLATSREPLDLPDERVVPLSPLALPSGDDVAGSPAVDLLLTRARDGGHELVLDGDGAAAVAALCRRLDGLPLALELAAARTRSLTPAEILAHLDSRHAVLGRSRGPRRHRSLDAAIGWSYDRLPEPTARFFDRLGVFAGRFTADEARAVAGDAGTSALTVADRLDHLVGQSLITVRQQDGRSWYGLLETLRSFARTRLVQRGEFDEVHDRWVDRLVEQMAGSPWGTAPPAGSATRSAQTGLLDALRWCAAHDRTPERAGRLVRHTVVVVHHGARPEPVIAVGEDLLRRWPDPGAQSWPEFAAITAFAHMVVRSTQHAAELARAVIAAGPSPFAAVLALRTLYFHDLLAGRPAASLRWAERAIALADDGDEPGWASEMRTFRASALAALNRLDEAGMQAEEAHARAVTAGSGFPEALASLTGTNLLAIDDPDRGRTTLTRLARRARAAEYPLVEGPCHWTLAGLALRRGDTADAARNLAVALEVFARIGHAVPLQVTLRLIAELVDVVGHTDSAAALREAAGTARTLTLYEWAWRDRLPDLTATPVRSATMPDRRIMASARRELAAITDPVPARFRLDGAVWSLSFAGRTARLPDAKGLHDLATLLSRPGREVRCTELLGAAVEQPDTGEVIDAQARRSYEARVRELQEDLTEAEGHGDRGRAEAARTELDLLVDQLTAAAGLGGRPRRSGGSTERARSAVTQRIRAALRRIDDVHPALGRHLRPAVRTGTWCCYGPEHDVGWEVSRSRRSSSTAGDGERDNRPGTPPGDDRGAPEDPRGAGRDDPAGRGADRSG</sequence>
<evidence type="ECO:0008006" key="4">
    <source>
        <dbReference type="Google" id="ProtNLM"/>
    </source>
</evidence>
<organism evidence="2 3">
    <name type="scientific">Pseudonocardia oceani</name>
    <dbReference type="NCBI Taxonomy" id="2792013"/>
    <lineage>
        <taxon>Bacteria</taxon>
        <taxon>Bacillati</taxon>
        <taxon>Actinomycetota</taxon>
        <taxon>Actinomycetes</taxon>
        <taxon>Pseudonocardiales</taxon>
        <taxon>Pseudonocardiaceae</taxon>
        <taxon>Pseudonocardia</taxon>
    </lineage>
</organism>
<dbReference type="EMBL" id="JADQDF010000001">
    <property type="protein sequence ID" value="MBW0129569.1"/>
    <property type="molecule type" value="Genomic_DNA"/>
</dbReference>
<proteinExistence type="predicted"/>
<gene>
    <name evidence="2" type="ORF">I4I82_18065</name>
</gene>
<accession>A0ABS6UCH3</accession>
<dbReference type="Proteomes" id="UP000694300">
    <property type="component" value="Unassembled WGS sequence"/>
</dbReference>
<keyword evidence="3" id="KW-1185">Reference proteome</keyword>